<proteinExistence type="predicted"/>
<organism evidence="2">
    <name type="scientific">marine metagenome</name>
    <dbReference type="NCBI Taxonomy" id="408172"/>
    <lineage>
        <taxon>unclassified sequences</taxon>
        <taxon>metagenomes</taxon>
        <taxon>ecological metagenomes</taxon>
    </lineage>
</organism>
<dbReference type="EMBL" id="UINC01205257">
    <property type="protein sequence ID" value="SVE26350.1"/>
    <property type="molecule type" value="Genomic_DNA"/>
</dbReference>
<evidence type="ECO:0000313" key="2">
    <source>
        <dbReference type="EMBL" id="SVE26350.1"/>
    </source>
</evidence>
<accession>A0A383C2W3</accession>
<gene>
    <name evidence="2" type="ORF">METZ01_LOCUS479204</name>
</gene>
<protein>
    <submittedName>
        <fullName evidence="2">Uncharacterized protein</fullName>
    </submittedName>
</protein>
<name>A0A383C2W3_9ZZZZ</name>
<feature type="non-terminal residue" evidence="2">
    <location>
        <position position="45"/>
    </location>
</feature>
<evidence type="ECO:0000256" key="1">
    <source>
        <dbReference type="SAM" id="MobiDB-lite"/>
    </source>
</evidence>
<sequence length="45" mass="4775">MGYSGNLAGEAMSDGLPKREPHHNNSTNHVLGSDGFFTVKEVICG</sequence>
<reference evidence="2" key="1">
    <citation type="submission" date="2018-05" db="EMBL/GenBank/DDBJ databases">
        <authorList>
            <person name="Lanie J.A."/>
            <person name="Ng W.-L."/>
            <person name="Kazmierczak K.M."/>
            <person name="Andrzejewski T.M."/>
            <person name="Davidsen T.M."/>
            <person name="Wayne K.J."/>
            <person name="Tettelin H."/>
            <person name="Glass J.I."/>
            <person name="Rusch D."/>
            <person name="Podicherti R."/>
            <person name="Tsui H.-C.T."/>
            <person name="Winkler M.E."/>
        </authorList>
    </citation>
    <scope>NUCLEOTIDE SEQUENCE</scope>
</reference>
<dbReference type="AlphaFoldDB" id="A0A383C2W3"/>
<feature type="region of interest" description="Disordered" evidence="1">
    <location>
        <begin position="1"/>
        <end position="31"/>
    </location>
</feature>